<feature type="chain" id="PRO_5043621084" evidence="1">
    <location>
        <begin position="28"/>
        <end position="225"/>
    </location>
</feature>
<gene>
    <name evidence="2" type="ORF">PUN28_004668</name>
</gene>
<accession>A0AAW2GF37</accession>
<proteinExistence type="predicted"/>
<keyword evidence="1" id="KW-0732">Signal</keyword>
<reference evidence="2 3" key="1">
    <citation type="submission" date="2023-03" db="EMBL/GenBank/DDBJ databases">
        <title>High recombination rates correlate with genetic variation in Cardiocondyla obscurior ants.</title>
        <authorList>
            <person name="Errbii M."/>
        </authorList>
    </citation>
    <scope>NUCLEOTIDE SEQUENCE [LARGE SCALE GENOMIC DNA]</scope>
    <source>
        <strain evidence="2">Alpha-2009</strain>
        <tissue evidence="2">Whole body</tissue>
    </source>
</reference>
<dbReference type="Proteomes" id="UP001430953">
    <property type="component" value="Unassembled WGS sequence"/>
</dbReference>
<organism evidence="2 3">
    <name type="scientific">Cardiocondyla obscurior</name>
    <dbReference type="NCBI Taxonomy" id="286306"/>
    <lineage>
        <taxon>Eukaryota</taxon>
        <taxon>Metazoa</taxon>
        <taxon>Ecdysozoa</taxon>
        <taxon>Arthropoda</taxon>
        <taxon>Hexapoda</taxon>
        <taxon>Insecta</taxon>
        <taxon>Pterygota</taxon>
        <taxon>Neoptera</taxon>
        <taxon>Endopterygota</taxon>
        <taxon>Hymenoptera</taxon>
        <taxon>Apocrita</taxon>
        <taxon>Aculeata</taxon>
        <taxon>Formicoidea</taxon>
        <taxon>Formicidae</taxon>
        <taxon>Myrmicinae</taxon>
        <taxon>Cardiocondyla</taxon>
    </lineage>
</organism>
<dbReference type="AlphaFoldDB" id="A0AAW2GF37"/>
<evidence type="ECO:0000256" key="1">
    <source>
        <dbReference type="SAM" id="SignalP"/>
    </source>
</evidence>
<name>A0AAW2GF37_9HYME</name>
<protein>
    <submittedName>
        <fullName evidence="2">Uncharacterized protein</fullName>
    </submittedName>
</protein>
<feature type="signal peptide" evidence="1">
    <location>
        <begin position="1"/>
        <end position="27"/>
    </location>
</feature>
<evidence type="ECO:0000313" key="3">
    <source>
        <dbReference type="Proteomes" id="UP001430953"/>
    </source>
</evidence>
<comment type="caution">
    <text evidence="2">The sequence shown here is derived from an EMBL/GenBank/DDBJ whole genome shotgun (WGS) entry which is preliminary data.</text>
</comment>
<keyword evidence="3" id="KW-1185">Reference proteome</keyword>
<dbReference type="EMBL" id="JADYXP020000004">
    <property type="protein sequence ID" value="KAL0125764.1"/>
    <property type="molecule type" value="Genomic_DNA"/>
</dbReference>
<evidence type="ECO:0000313" key="2">
    <source>
        <dbReference type="EMBL" id="KAL0125764.1"/>
    </source>
</evidence>
<sequence>MNFHRLGAHGIILILVILAATCEISQASKQCKAIVMDVHMKKCKLDAERIKRGLEKFDLQKHETYEGKRQERPDYSKTKYSELHSVPQKRQLSPTQISGIALPIVAEAINGAGKVRAYSMSGNDYQDPIPSVIGSSLGWPGYYVRAPFSFGRSLALLRAPVFNDDLGLNDEELHELYSNIYERLPRASKDEARKIFLETALKCCQNVDRCLKETMPIPCLGSQKS</sequence>